<evidence type="ECO:0000313" key="2">
    <source>
        <dbReference type="Proteomes" id="UP000829829"/>
    </source>
</evidence>
<sequence>MSLKNSEGKELNETLFTKAFETQHNAFLWVALTQRLASPMYLVSSPSAILLHKTILS</sequence>
<protein>
    <submittedName>
        <fullName evidence="1">Uncharacterized protein</fullName>
    </submittedName>
</protein>
<dbReference type="RefSeq" id="WP_243816169.1">
    <property type="nucleotide sequence ID" value="NZ_CP091958.1"/>
</dbReference>
<evidence type="ECO:0000313" key="1">
    <source>
        <dbReference type="EMBL" id="UOG58779.1"/>
    </source>
</evidence>
<dbReference type="AlphaFoldDB" id="A0AAE9GJY3"/>
<proteinExistence type="predicted"/>
<reference evidence="1" key="1">
    <citation type="submission" date="2022-02" db="EMBL/GenBank/DDBJ databases">
        <title>The genetically variable rfb locus in Leptospira is a mobile cassette and a molecular signature of serovar identity.</title>
        <authorList>
            <person name="Nieves C."/>
            <person name="Vincent A.T."/>
            <person name="Zarantonelli L."/>
            <person name="Picardeau M."/>
            <person name="Veyrier F.J."/>
            <person name="Buschiazzo A."/>
        </authorList>
    </citation>
    <scope>NUCLEOTIDE SEQUENCE</scope>
    <source>
        <strain evidence="1">IP1512017</strain>
    </source>
</reference>
<gene>
    <name evidence="1" type="ORF">MAL03_18910</name>
</gene>
<accession>A0AAE9GJY3</accession>
<dbReference type="EMBL" id="CP091958">
    <property type="protein sequence ID" value="UOG58779.1"/>
    <property type="molecule type" value="Genomic_DNA"/>
</dbReference>
<dbReference type="Proteomes" id="UP000829829">
    <property type="component" value="Chromosome 2"/>
</dbReference>
<organism evidence="1 2">
    <name type="scientific">Leptospira noguchii</name>
    <dbReference type="NCBI Taxonomy" id="28182"/>
    <lineage>
        <taxon>Bacteria</taxon>
        <taxon>Pseudomonadati</taxon>
        <taxon>Spirochaetota</taxon>
        <taxon>Spirochaetia</taxon>
        <taxon>Leptospirales</taxon>
        <taxon>Leptospiraceae</taxon>
        <taxon>Leptospira</taxon>
    </lineage>
</organism>
<name>A0AAE9GJY3_9LEPT</name>